<feature type="region of interest" description="Disordered" evidence="1">
    <location>
        <begin position="195"/>
        <end position="248"/>
    </location>
</feature>
<dbReference type="EMBL" id="AGNL01012015">
    <property type="protein sequence ID" value="EJK68116.1"/>
    <property type="molecule type" value="Genomic_DNA"/>
</dbReference>
<protein>
    <submittedName>
        <fullName evidence="2">Uncharacterized protein</fullName>
    </submittedName>
</protein>
<feature type="compositionally biased region" description="Basic and acidic residues" evidence="1">
    <location>
        <begin position="1"/>
        <end position="11"/>
    </location>
</feature>
<evidence type="ECO:0000256" key="1">
    <source>
        <dbReference type="SAM" id="MobiDB-lite"/>
    </source>
</evidence>
<feature type="region of interest" description="Disordered" evidence="1">
    <location>
        <begin position="278"/>
        <end position="302"/>
    </location>
</feature>
<name>K0T441_THAOC</name>
<feature type="region of interest" description="Disordered" evidence="1">
    <location>
        <begin position="108"/>
        <end position="167"/>
    </location>
</feature>
<feature type="compositionally biased region" description="Basic and acidic residues" evidence="1">
    <location>
        <begin position="150"/>
        <end position="160"/>
    </location>
</feature>
<dbReference type="AlphaFoldDB" id="K0T441"/>
<dbReference type="Proteomes" id="UP000266841">
    <property type="component" value="Unassembled WGS sequence"/>
</dbReference>
<feature type="compositionally biased region" description="Polar residues" evidence="1">
    <location>
        <begin position="285"/>
        <end position="298"/>
    </location>
</feature>
<accession>K0T441</accession>
<evidence type="ECO:0000313" key="2">
    <source>
        <dbReference type="EMBL" id="EJK68116.1"/>
    </source>
</evidence>
<keyword evidence="3" id="KW-1185">Reference proteome</keyword>
<evidence type="ECO:0000313" key="3">
    <source>
        <dbReference type="Proteomes" id="UP000266841"/>
    </source>
</evidence>
<organism evidence="2 3">
    <name type="scientific">Thalassiosira oceanica</name>
    <name type="common">Marine diatom</name>
    <dbReference type="NCBI Taxonomy" id="159749"/>
    <lineage>
        <taxon>Eukaryota</taxon>
        <taxon>Sar</taxon>
        <taxon>Stramenopiles</taxon>
        <taxon>Ochrophyta</taxon>
        <taxon>Bacillariophyta</taxon>
        <taxon>Coscinodiscophyceae</taxon>
        <taxon>Thalassiosirophycidae</taxon>
        <taxon>Thalassiosirales</taxon>
        <taxon>Thalassiosiraceae</taxon>
        <taxon>Thalassiosira</taxon>
    </lineage>
</organism>
<reference evidence="2 3" key="1">
    <citation type="journal article" date="2012" name="Genome Biol.">
        <title>Genome and low-iron response of an oceanic diatom adapted to chronic iron limitation.</title>
        <authorList>
            <person name="Lommer M."/>
            <person name="Specht M."/>
            <person name="Roy A.S."/>
            <person name="Kraemer L."/>
            <person name="Andreson R."/>
            <person name="Gutowska M.A."/>
            <person name="Wolf J."/>
            <person name="Bergner S.V."/>
            <person name="Schilhabel M.B."/>
            <person name="Klostermeier U.C."/>
            <person name="Beiko R.G."/>
            <person name="Rosenstiel P."/>
            <person name="Hippler M."/>
            <person name="Laroche J."/>
        </authorList>
    </citation>
    <scope>NUCLEOTIDE SEQUENCE [LARGE SCALE GENOMIC DNA]</scope>
    <source>
        <strain evidence="2 3">CCMP1005</strain>
    </source>
</reference>
<comment type="caution">
    <text evidence="2">The sequence shown here is derived from an EMBL/GenBank/DDBJ whole genome shotgun (WGS) entry which is preliminary data.</text>
</comment>
<feature type="compositionally biased region" description="Basic residues" evidence="1">
    <location>
        <begin position="208"/>
        <end position="234"/>
    </location>
</feature>
<feature type="region of interest" description="Disordered" evidence="1">
    <location>
        <begin position="39"/>
        <end position="65"/>
    </location>
</feature>
<feature type="compositionally biased region" description="Basic residues" evidence="1">
    <location>
        <begin position="128"/>
        <end position="149"/>
    </location>
</feature>
<proteinExistence type="predicted"/>
<gene>
    <name evidence="2" type="ORF">THAOC_10738</name>
</gene>
<sequence length="384" mass="41575">EDDDTTNKLEHNPPPGNGYSGRSTGKVITCARRLTPLETVETSAEKKKTTATAGWGPTMASASVGSPESDAFAAFTVDGGSPLSTAGGICELRLVLADKFDNIDRERTGTLSVLPPAPQDASQLPPSGRRKWRRNKFQQRRSNNKNKHANKNDAETKTLAKEQAPPLQLKNKKPVVVSISAPDLVAPMEILPRVANDASGGQPPKKNGGQKKHNRHKGGRGGQRGRGKAVHHRTRDASVPTHIGGGGQGGQYAYAYPPVENLELPSIQFDPYHSAYGQHQAPLDSVSSGSTSDEAQTASYSSHGHGQYGHGWYVPYYGVPHHMHGQYGAFYNNGTVYYPHPMPHPYGFPCYDYSHYSYYQHQGADGTDSMGVHDADPLNPQGEK</sequence>
<feature type="non-terminal residue" evidence="2">
    <location>
        <position position="1"/>
    </location>
</feature>
<feature type="region of interest" description="Disordered" evidence="1">
    <location>
        <begin position="1"/>
        <end position="25"/>
    </location>
</feature>